<proteinExistence type="predicted"/>
<protein>
    <submittedName>
        <fullName evidence="2">Uncharacterized protein</fullName>
    </submittedName>
</protein>
<gene>
    <name evidence="2" type="ORF">CYY_007211</name>
</gene>
<evidence type="ECO:0000313" key="3">
    <source>
        <dbReference type="Proteomes" id="UP000695562"/>
    </source>
</evidence>
<dbReference type="AlphaFoldDB" id="A0A8J4V2F7"/>
<feature type="coiled-coil region" evidence="1">
    <location>
        <begin position="186"/>
        <end position="217"/>
    </location>
</feature>
<dbReference type="EMBL" id="AJWJ01000371">
    <property type="protein sequence ID" value="KAF2071477.1"/>
    <property type="molecule type" value="Genomic_DNA"/>
</dbReference>
<evidence type="ECO:0000313" key="2">
    <source>
        <dbReference type="EMBL" id="KAF2071477.1"/>
    </source>
</evidence>
<accession>A0A8J4V2F7</accession>
<name>A0A8J4V2F7_9MYCE</name>
<sequence>MEQILLTPNIQRKINKKGGCDCTGRCVRYCPCQSLNNKCSKFCHNGNNCENCQVDIDHPPSQTLPPSQTSPPHTPSLIQESIIVERDITEPKGFNEFDFSSITDWRKKYTPCVIISPNEFKLVSISSGNHKCGICHTYKITSQEFTKAKERMRHFCTDKLRCTGNCNFPDLHKEGQNKEKVEEKAIKAIQNENKRKLQELKSQMRKEEDDKSRAEILEHLSVRNTVQASSTSTSKTIISSTDYNGNPLLMSTVKSIAQTKKNEYIPANKMLKAIYKVNPTSSLQTPREYLELLNSNVEDGSKDEDIFDIEEIEKIIQKKTIQQELLNNQITLLVSKKKRMEELIAHTIPNEQLTPEDHYFMYQRLKRMKEMQE</sequence>
<evidence type="ECO:0000256" key="1">
    <source>
        <dbReference type="SAM" id="Coils"/>
    </source>
</evidence>
<reference evidence="2" key="1">
    <citation type="submission" date="2020-01" db="EMBL/GenBank/DDBJ databases">
        <title>Development of genomics and gene disruption for Polysphondylium violaceum indicates a role for the polyketide synthase stlB in stalk morphogenesis.</title>
        <authorList>
            <person name="Narita B."/>
            <person name="Kawabe Y."/>
            <person name="Kin K."/>
            <person name="Saito T."/>
            <person name="Gibbs R."/>
            <person name="Kuspa A."/>
            <person name="Muzny D."/>
            <person name="Queller D."/>
            <person name="Richards S."/>
            <person name="Strassman J."/>
            <person name="Sucgang R."/>
            <person name="Worley K."/>
            <person name="Schaap P."/>
        </authorList>
    </citation>
    <scope>NUCLEOTIDE SEQUENCE</scope>
    <source>
        <strain evidence="2">QSvi11</strain>
    </source>
</reference>
<dbReference type="Proteomes" id="UP000695562">
    <property type="component" value="Unassembled WGS sequence"/>
</dbReference>
<keyword evidence="3" id="KW-1185">Reference proteome</keyword>
<keyword evidence="1" id="KW-0175">Coiled coil</keyword>
<comment type="caution">
    <text evidence="2">The sequence shown here is derived from an EMBL/GenBank/DDBJ whole genome shotgun (WGS) entry which is preliminary data.</text>
</comment>
<organism evidence="2 3">
    <name type="scientific">Polysphondylium violaceum</name>
    <dbReference type="NCBI Taxonomy" id="133409"/>
    <lineage>
        <taxon>Eukaryota</taxon>
        <taxon>Amoebozoa</taxon>
        <taxon>Evosea</taxon>
        <taxon>Eumycetozoa</taxon>
        <taxon>Dictyostelia</taxon>
        <taxon>Dictyosteliales</taxon>
        <taxon>Dictyosteliaceae</taxon>
        <taxon>Polysphondylium</taxon>
    </lineage>
</organism>